<dbReference type="FunCoup" id="A0A0D1YR91">
    <property type="interactions" value="794"/>
</dbReference>
<dbReference type="GO" id="GO:0031625">
    <property type="term" value="F:ubiquitin protein ligase binding"/>
    <property type="evidence" value="ECO:0007669"/>
    <property type="project" value="InterPro"/>
</dbReference>
<dbReference type="Proteomes" id="UP000053259">
    <property type="component" value="Unassembled WGS sequence"/>
</dbReference>
<dbReference type="Pfam" id="PF26557">
    <property type="entry name" value="Cullin_AB"/>
    <property type="match status" value="1"/>
</dbReference>
<dbReference type="FunFam" id="1.20.1310.10:FF:000001">
    <property type="entry name" value="Cullin 3"/>
    <property type="match status" value="1"/>
</dbReference>
<evidence type="ECO:0000313" key="7">
    <source>
        <dbReference type="EMBL" id="KIW03097.1"/>
    </source>
</evidence>
<evidence type="ECO:0000313" key="8">
    <source>
        <dbReference type="Proteomes" id="UP000053259"/>
    </source>
</evidence>
<evidence type="ECO:0000256" key="5">
    <source>
        <dbReference type="RuleBase" id="RU003829"/>
    </source>
</evidence>
<dbReference type="InterPro" id="IPR036390">
    <property type="entry name" value="WH_DNA-bd_sf"/>
</dbReference>
<dbReference type="Pfam" id="PF00888">
    <property type="entry name" value="Cullin"/>
    <property type="match status" value="1"/>
</dbReference>
<dbReference type="AlphaFoldDB" id="A0A0D1YR91"/>
<keyword evidence="2" id="KW-1017">Isopeptide bond</keyword>
<dbReference type="InterPro" id="IPR019559">
    <property type="entry name" value="Cullin_neddylation_domain"/>
</dbReference>
<dbReference type="InterPro" id="IPR001373">
    <property type="entry name" value="Cullin_N"/>
</dbReference>
<proteinExistence type="inferred from homology"/>
<gene>
    <name evidence="7" type="ORF">PV09_05742</name>
</gene>
<dbReference type="SMART" id="SM00884">
    <property type="entry name" value="Cullin_Nedd8"/>
    <property type="match status" value="1"/>
</dbReference>
<dbReference type="Gene3D" id="1.20.1310.10">
    <property type="entry name" value="Cullin Repeats"/>
    <property type="match status" value="4"/>
</dbReference>
<protein>
    <recommendedName>
        <fullName evidence="6">Cullin family profile domain-containing protein</fullName>
    </recommendedName>
</protein>
<dbReference type="SMART" id="SM00182">
    <property type="entry name" value="CULLIN"/>
    <property type="match status" value="1"/>
</dbReference>
<dbReference type="SUPFAM" id="SSF74788">
    <property type="entry name" value="Cullin repeat-like"/>
    <property type="match status" value="1"/>
</dbReference>
<sequence length="824" mass="94601">MSSTLRIRQKIRAPRRGIATDNVDFEATWASLSESFRQIHTKNASKLSYEELYRFAYKIVLKKNGEQLYNHVRDFEKQWLTDNVCSEIHKSLSPALLTTPGVSATRTTEYRELGEKFMLKLKSAWSEHVLCMGMIADTLMYLDRVYCADKNRQPILQCTLQLFRDCVLYSPTTGSIAASSQQESEMSNILAVLINIMLSQIQMERDGDVVNNSVIKACTQMLCNLYQDAVESDDNQLYTRHFEPAFLKQTQRFFAQEAERLLGSLDCESYCAEVWRRIDSEEARCQTTISGQTKDKVKQIVVSELAENKIQTLIDMESGLVFMIENNKIDGLSRLYRLNALVDTKKTDLKKALSQRVIQEGNEINKAVLVQQAQGPAPGQPSMQNQMTMAALRWVADILALKDKYDNIWKHAFEEDQILHAALTRSFADFINSSTFQRGSEFLSLFIDENMKKGIRDKTEAQVDEVLDKAIEVLKYVSDKDMFERYYKKHLSKRLLMNKSISIDVEKQMISRMKIELGNSFTMKLEAMFKDMATSADLTQGYKDYVANLGERDPSRVELKIDVLTSGTWPIEGINRDGDEDVAIRAKVAYPSAVLRVIQGFERFYADKHSGRKLSWQPNLGTADMTVRFQNKAGSAKPYRQHEVNVPTSGMIVLMLFQDLSPDESLTYEEIKAMTNIWDHELKRILQSLAVAKKTQILKKEPMSREVNEGDRFYFNEGFKSEYRRVKVGMVAAANRAETETERAKTEKQMDDQRNYVVDAAIVRIMKAKKTLSHENLIVETINQLTSHFKPQVSMLKERIGMLIEREYLERIEDAVPPAYKYLA</sequence>
<evidence type="ECO:0000256" key="3">
    <source>
        <dbReference type="ARBA" id="ARBA00022843"/>
    </source>
</evidence>
<keyword evidence="8" id="KW-1185">Reference proteome</keyword>
<evidence type="ECO:0000256" key="4">
    <source>
        <dbReference type="PROSITE-ProRule" id="PRU00330"/>
    </source>
</evidence>
<dbReference type="InterPro" id="IPR045093">
    <property type="entry name" value="Cullin"/>
</dbReference>
<dbReference type="PANTHER" id="PTHR11932">
    <property type="entry name" value="CULLIN"/>
    <property type="match status" value="1"/>
</dbReference>
<dbReference type="InterPro" id="IPR036317">
    <property type="entry name" value="Cullin_homology_sf"/>
</dbReference>
<dbReference type="FunFam" id="1.20.1310.10:FF:000002">
    <property type="entry name" value="cullin-3 isoform X1"/>
    <property type="match status" value="1"/>
</dbReference>
<evidence type="ECO:0000256" key="1">
    <source>
        <dbReference type="ARBA" id="ARBA00006019"/>
    </source>
</evidence>
<evidence type="ECO:0000256" key="2">
    <source>
        <dbReference type="ARBA" id="ARBA00022499"/>
    </source>
</evidence>
<dbReference type="Gene3D" id="1.10.10.10">
    <property type="entry name" value="Winged helix-like DNA-binding domain superfamily/Winged helix DNA-binding domain"/>
    <property type="match status" value="1"/>
</dbReference>
<organism evidence="7 8">
    <name type="scientific">Verruconis gallopava</name>
    <dbReference type="NCBI Taxonomy" id="253628"/>
    <lineage>
        <taxon>Eukaryota</taxon>
        <taxon>Fungi</taxon>
        <taxon>Dikarya</taxon>
        <taxon>Ascomycota</taxon>
        <taxon>Pezizomycotina</taxon>
        <taxon>Dothideomycetes</taxon>
        <taxon>Pleosporomycetidae</taxon>
        <taxon>Venturiales</taxon>
        <taxon>Sympoventuriaceae</taxon>
        <taxon>Verruconis</taxon>
    </lineage>
</organism>
<dbReference type="FunFam" id="1.20.1310.10:FF:000036">
    <property type="entry name" value="SCF ubiquitin ligase subunit CulC, putative"/>
    <property type="match status" value="1"/>
</dbReference>
<dbReference type="InParanoid" id="A0A0D1YR91"/>
<comment type="similarity">
    <text evidence="1 4 5">Belongs to the cullin family.</text>
</comment>
<evidence type="ECO:0000259" key="6">
    <source>
        <dbReference type="PROSITE" id="PS50069"/>
    </source>
</evidence>
<name>A0A0D1YR91_9PEZI</name>
<dbReference type="InterPro" id="IPR059120">
    <property type="entry name" value="Cullin-like_AB"/>
</dbReference>
<dbReference type="HOGENOM" id="CLU_004747_7_1_1"/>
<dbReference type="STRING" id="253628.A0A0D1YR91"/>
<reference evidence="7 8" key="1">
    <citation type="submission" date="2015-01" db="EMBL/GenBank/DDBJ databases">
        <title>The Genome Sequence of Ochroconis gallopava CBS43764.</title>
        <authorList>
            <consortium name="The Broad Institute Genomics Platform"/>
            <person name="Cuomo C."/>
            <person name="de Hoog S."/>
            <person name="Gorbushina A."/>
            <person name="Stielow B."/>
            <person name="Teixiera M."/>
            <person name="Abouelleil A."/>
            <person name="Chapman S.B."/>
            <person name="Priest M."/>
            <person name="Young S.K."/>
            <person name="Wortman J."/>
            <person name="Nusbaum C."/>
            <person name="Birren B."/>
        </authorList>
    </citation>
    <scope>NUCLEOTIDE SEQUENCE [LARGE SCALE GENOMIC DNA]</scope>
    <source>
        <strain evidence="7 8">CBS 43764</strain>
    </source>
</reference>
<dbReference type="OrthoDB" id="27073at2759"/>
<dbReference type="FunFam" id="1.20.1310.10:FF:000061">
    <property type="entry name" value="Related to cullulin 3"/>
    <property type="match status" value="1"/>
</dbReference>
<dbReference type="InterPro" id="IPR036388">
    <property type="entry name" value="WH-like_DNA-bd_sf"/>
</dbReference>
<accession>A0A0D1YR91</accession>
<dbReference type="RefSeq" id="XP_016212966.1">
    <property type="nucleotide sequence ID" value="XM_016359287.1"/>
</dbReference>
<dbReference type="Pfam" id="PF10557">
    <property type="entry name" value="Cullin_Nedd8"/>
    <property type="match status" value="1"/>
</dbReference>
<dbReference type="SUPFAM" id="SSF46785">
    <property type="entry name" value="Winged helix' DNA-binding domain"/>
    <property type="match status" value="1"/>
</dbReference>
<dbReference type="EMBL" id="KN847546">
    <property type="protein sequence ID" value="KIW03097.1"/>
    <property type="molecule type" value="Genomic_DNA"/>
</dbReference>
<dbReference type="PROSITE" id="PS50069">
    <property type="entry name" value="CULLIN_2"/>
    <property type="match status" value="1"/>
</dbReference>
<dbReference type="FunFam" id="1.10.10.10:FF:000014">
    <property type="entry name" value="Cullin 1"/>
    <property type="match status" value="1"/>
</dbReference>
<dbReference type="Gene3D" id="3.30.230.130">
    <property type="entry name" value="Cullin, Chain C, Domain 2"/>
    <property type="match status" value="1"/>
</dbReference>
<keyword evidence="3" id="KW-0832">Ubl conjugation</keyword>
<feature type="domain" description="Cullin family profile" evidence="6">
    <location>
        <begin position="438"/>
        <end position="690"/>
    </location>
</feature>
<dbReference type="InterPro" id="IPR016159">
    <property type="entry name" value="Cullin_repeat-like_dom_sf"/>
</dbReference>
<dbReference type="GeneID" id="27313715"/>
<dbReference type="InterPro" id="IPR016158">
    <property type="entry name" value="Cullin_homology"/>
</dbReference>
<dbReference type="VEuPathDB" id="FungiDB:PV09_05742"/>
<dbReference type="SUPFAM" id="SSF75632">
    <property type="entry name" value="Cullin homology domain"/>
    <property type="match status" value="1"/>
</dbReference>
<dbReference type="GO" id="GO:0006511">
    <property type="term" value="P:ubiquitin-dependent protein catabolic process"/>
    <property type="evidence" value="ECO:0007669"/>
    <property type="project" value="InterPro"/>
</dbReference>